<organism evidence="1">
    <name type="scientific">Tanacetum cinerariifolium</name>
    <name type="common">Dalmatian daisy</name>
    <name type="synonym">Chrysanthemum cinerariifolium</name>
    <dbReference type="NCBI Taxonomy" id="118510"/>
    <lineage>
        <taxon>Eukaryota</taxon>
        <taxon>Viridiplantae</taxon>
        <taxon>Streptophyta</taxon>
        <taxon>Embryophyta</taxon>
        <taxon>Tracheophyta</taxon>
        <taxon>Spermatophyta</taxon>
        <taxon>Magnoliopsida</taxon>
        <taxon>eudicotyledons</taxon>
        <taxon>Gunneridae</taxon>
        <taxon>Pentapetalae</taxon>
        <taxon>asterids</taxon>
        <taxon>campanulids</taxon>
        <taxon>Asterales</taxon>
        <taxon>Asteraceae</taxon>
        <taxon>Asteroideae</taxon>
        <taxon>Anthemideae</taxon>
        <taxon>Anthemidinae</taxon>
        <taxon>Tanacetum</taxon>
    </lineage>
</organism>
<evidence type="ECO:0000313" key="1">
    <source>
        <dbReference type="EMBL" id="GEU60824.1"/>
    </source>
</evidence>
<sequence length="178" mass="19980">MIQLMFEIFTATQIRNIDGKAIGKDGKVLLPVRRIQVCTEPGGVSSNQSSGWEDHTVQAMKTTSFASALHAENKTPKVNFRTLFNEENVEDADFVLPKENVEMAHARFANSLVGFFVGKRVAFPLVQNYVNNTWSKLGFQSVIKDDDDVYFGTPTRPRIHISLFPYEPQAPSNPLKAF</sequence>
<proteinExistence type="predicted"/>
<gene>
    <name evidence="1" type="ORF">Tci_032802</name>
</gene>
<reference evidence="1" key="1">
    <citation type="journal article" date="2019" name="Sci. Rep.">
        <title>Draft genome of Tanacetum cinerariifolium, the natural source of mosquito coil.</title>
        <authorList>
            <person name="Yamashiro T."/>
            <person name="Shiraishi A."/>
            <person name="Satake H."/>
            <person name="Nakayama K."/>
        </authorList>
    </citation>
    <scope>NUCLEOTIDE SEQUENCE</scope>
</reference>
<dbReference type="EMBL" id="BKCJ010004400">
    <property type="protein sequence ID" value="GEU60824.1"/>
    <property type="molecule type" value="Genomic_DNA"/>
</dbReference>
<accession>A0A6L2LKM4</accession>
<comment type="caution">
    <text evidence="1">The sequence shown here is derived from an EMBL/GenBank/DDBJ whole genome shotgun (WGS) entry which is preliminary data.</text>
</comment>
<dbReference type="AlphaFoldDB" id="A0A6L2LKM4"/>
<name>A0A6L2LKM4_TANCI</name>
<protein>
    <submittedName>
        <fullName evidence="1">Uncharacterized protein</fullName>
    </submittedName>
</protein>